<feature type="region of interest" description="Disordered" evidence="1">
    <location>
        <begin position="36"/>
        <end position="102"/>
    </location>
</feature>
<keyword evidence="2" id="KW-0472">Membrane</keyword>
<evidence type="ECO:0000256" key="2">
    <source>
        <dbReference type="SAM" id="Phobius"/>
    </source>
</evidence>
<organism evidence="3 4">
    <name type="scientific">Streptomyces stramineus</name>
    <dbReference type="NCBI Taxonomy" id="173861"/>
    <lineage>
        <taxon>Bacteria</taxon>
        <taxon>Bacillati</taxon>
        <taxon>Actinomycetota</taxon>
        <taxon>Actinomycetes</taxon>
        <taxon>Kitasatosporales</taxon>
        <taxon>Streptomycetaceae</taxon>
        <taxon>Streptomyces</taxon>
    </lineage>
</organism>
<keyword evidence="2" id="KW-1133">Transmembrane helix</keyword>
<proteinExistence type="predicted"/>
<name>A0ABP3JCT9_9ACTN</name>
<dbReference type="EMBL" id="BAAAHB010000006">
    <property type="protein sequence ID" value="GAA0449339.1"/>
    <property type="molecule type" value="Genomic_DNA"/>
</dbReference>
<feature type="transmembrane region" description="Helical" evidence="2">
    <location>
        <begin position="20"/>
        <end position="40"/>
    </location>
</feature>
<evidence type="ECO:0000313" key="4">
    <source>
        <dbReference type="Proteomes" id="UP001499895"/>
    </source>
</evidence>
<dbReference type="RefSeq" id="WP_344086201.1">
    <property type="nucleotide sequence ID" value="NZ_BAAAHB010000006.1"/>
</dbReference>
<keyword evidence="4" id="KW-1185">Reference proteome</keyword>
<evidence type="ECO:0000313" key="3">
    <source>
        <dbReference type="EMBL" id="GAA0449339.1"/>
    </source>
</evidence>
<evidence type="ECO:0000256" key="1">
    <source>
        <dbReference type="SAM" id="MobiDB-lite"/>
    </source>
</evidence>
<comment type="caution">
    <text evidence="3">The sequence shown here is derived from an EMBL/GenBank/DDBJ whole genome shotgun (WGS) entry which is preliminary data.</text>
</comment>
<evidence type="ECO:0008006" key="5">
    <source>
        <dbReference type="Google" id="ProtNLM"/>
    </source>
</evidence>
<dbReference type="Proteomes" id="UP001499895">
    <property type="component" value="Unassembled WGS sequence"/>
</dbReference>
<feature type="compositionally biased region" description="Basic and acidic residues" evidence="1">
    <location>
        <begin position="69"/>
        <end position="80"/>
    </location>
</feature>
<protein>
    <recommendedName>
        <fullName evidence="5">Lipoprotein</fullName>
    </recommendedName>
</protein>
<keyword evidence="2" id="KW-0812">Transmembrane</keyword>
<accession>A0ABP3JCT9</accession>
<reference evidence="4" key="1">
    <citation type="journal article" date="2019" name="Int. J. Syst. Evol. Microbiol.">
        <title>The Global Catalogue of Microorganisms (GCM) 10K type strain sequencing project: providing services to taxonomists for standard genome sequencing and annotation.</title>
        <authorList>
            <consortium name="The Broad Institute Genomics Platform"/>
            <consortium name="The Broad Institute Genome Sequencing Center for Infectious Disease"/>
            <person name="Wu L."/>
            <person name="Ma J."/>
        </authorList>
    </citation>
    <scope>NUCLEOTIDE SEQUENCE [LARGE SCALE GENOMIC DNA]</scope>
    <source>
        <strain evidence="4">JCM 10649</strain>
    </source>
</reference>
<gene>
    <name evidence="3" type="ORF">GCM10009544_10210</name>
</gene>
<sequence>MSHHAHQPKQRNWFARHKVLTGVGAVVAVVAIGGAVSGGGEEDKPATARAADADTGNSTDTGGKGAGEGAEKDKGDGKGKEGKKKSGLSGNGTYQVGSDIKPGTYHSEGNKLGCYWERSKDSKGDVDSILANDNVVGSSYVTIGTGDKIFKTRGCKSWTLVSGEKSGTPKSEVPGNGMYRVGVDIAPGTYKAEGNKTGCYWERSKDALHEVDSIEANENVSGSGIVTVTAEDAYFKTNGCAVWKKTG</sequence>